<dbReference type="RefSeq" id="WP_378975526.1">
    <property type="nucleotide sequence ID" value="NZ_JBHSWN010000001.1"/>
</dbReference>
<dbReference type="SUPFAM" id="SSF55073">
    <property type="entry name" value="Nucleotide cyclase"/>
    <property type="match status" value="1"/>
</dbReference>
<dbReference type="Pfam" id="PF00990">
    <property type="entry name" value="GGDEF"/>
    <property type="match status" value="1"/>
</dbReference>
<feature type="domain" description="GGDEF" evidence="4">
    <location>
        <begin position="40"/>
        <end position="87"/>
    </location>
</feature>
<dbReference type="EC" id="2.7.7.65" evidence="1"/>
<dbReference type="PANTHER" id="PTHR45138">
    <property type="entry name" value="REGULATORY COMPONENTS OF SENSORY TRANSDUCTION SYSTEM"/>
    <property type="match status" value="1"/>
</dbReference>
<evidence type="ECO:0000256" key="2">
    <source>
        <dbReference type="ARBA" id="ARBA00034247"/>
    </source>
</evidence>
<organism evidence="5 6">
    <name type="scientific">Methylobacterium komagatae</name>
    <dbReference type="NCBI Taxonomy" id="374425"/>
    <lineage>
        <taxon>Bacteria</taxon>
        <taxon>Pseudomonadati</taxon>
        <taxon>Pseudomonadota</taxon>
        <taxon>Alphaproteobacteria</taxon>
        <taxon>Hyphomicrobiales</taxon>
        <taxon>Methylobacteriaceae</taxon>
        <taxon>Methylobacterium</taxon>
    </lineage>
</organism>
<dbReference type="InterPro" id="IPR000160">
    <property type="entry name" value="GGDEF_dom"/>
</dbReference>
<evidence type="ECO:0000259" key="4">
    <source>
        <dbReference type="Pfam" id="PF00990"/>
    </source>
</evidence>
<name>A0ABW2BLL4_9HYPH</name>
<dbReference type="NCBIfam" id="TIGR00254">
    <property type="entry name" value="GGDEF"/>
    <property type="match status" value="1"/>
</dbReference>
<protein>
    <recommendedName>
        <fullName evidence="1">diguanylate cyclase</fullName>
        <ecNumber evidence="1">2.7.7.65</ecNumber>
    </recommendedName>
</protein>
<evidence type="ECO:0000256" key="3">
    <source>
        <dbReference type="SAM" id="MobiDB-lite"/>
    </source>
</evidence>
<dbReference type="Gene3D" id="3.30.70.270">
    <property type="match status" value="1"/>
</dbReference>
<gene>
    <name evidence="5" type="ORF">ACFQE0_16680</name>
</gene>
<sequence length="97" mass="10048">MTSRRRLSWRGSAARNSPRSLPGASLAEARRIGEAVASRFAESSAEGVRATVSIGLAETRPGGSDLGQLLASADRALYRAKALGRNRVEAEGPAAAA</sequence>
<evidence type="ECO:0000313" key="6">
    <source>
        <dbReference type="Proteomes" id="UP001596292"/>
    </source>
</evidence>
<evidence type="ECO:0000313" key="5">
    <source>
        <dbReference type="EMBL" id="MFC6791105.1"/>
    </source>
</evidence>
<keyword evidence="6" id="KW-1185">Reference proteome</keyword>
<evidence type="ECO:0000256" key="1">
    <source>
        <dbReference type="ARBA" id="ARBA00012528"/>
    </source>
</evidence>
<dbReference type="InterPro" id="IPR029787">
    <property type="entry name" value="Nucleotide_cyclase"/>
</dbReference>
<dbReference type="GO" id="GO:0052621">
    <property type="term" value="F:diguanylate cyclase activity"/>
    <property type="evidence" value="ECO:0007669"/>
    <property type="project" value="UniProtKB-EC"/>
</dbReference>
<keyword evidence="5" id="KW-0808">Transferase</keyword>
<dbReference type="Proteomes" id="UP001596292">
    <property type="component" value="Unassembled WGS sequence"/>
</dbReference>
<keyword evidence="5" id="KW-0548">Nucleotidyltransferase</keyword>
<feature type="region of interest" description="Disordered" evidence="3">
    <location>
        <begin position="1"/>
        <end position="25"/>
    </location>
</feature>
<accession>A0ABW2BLL4</accession>
<reference evidence="6" key="1">
    <citation type="journal article" date="2019" name="Int. J. Syst. Evol. Microbiol.">
        <title>The Global Catalogue of Microorganisms (GCM) 10K type strain sequencing project: providing services to taxonomists for standard genome sequencing and annotation.</title>
        <authorList>
            <consortium name="The Broad Institute Genomics Platform"/>
            <consortium name="The Broad Institute Genome Sequencing Center for Infectious Disease"/>
            <person name="Wu L."/>
            <person name="Ma J."/>
        </authorList>
    </citation>
    <scope>NUCLEOTIDE SEQUENCE [LARGE SCALE GENOMIC DNA]</scope>
    <source>
        <strain evidence="6">CCUG 48316</strain>
    </source>
</reference>
<dbReference type="InterPro" id="IPR043128">
    <property type="entry name" value="Rev_trsase/Diguanyl_cyclase"/>
</dbReference>
<dbReference type="InterPro" id="IPR050469">
    <property type="entry name" value="Diguanylate_Cyclase"/>
</dbReference>
<comment type="caution">
    <text evidence="5">The sequence shown here is derived from an EMBL/GenBank/DDBJ whole genome shotgun (WGS) entry which is preliminary data.</text>
</comment>
<dbReference type="PANTHER" id="PTHR45138:SF9">
    <property type="entry name" value="DIGUANYLATE CYCLASE DGCM-RELATED"/>
    <property type="match status" value="1"/>
</dbReference>
<dbReference type="EMBL" id="JBHSWN010000001">
    <property type="protein sequence ID" value="MFC6791105.1"/>
    <property type="molecule type" value="Genomic_DNA"/>
</dbReference>
<proteinExistence type="predicted"/>
<comment type="catalytic activity">
    <reaction evidence="2">
        <text>2 GTP = 3',3'-c-di-GMP + 2 diphosphate</text>
        <dbReference type="Rhea" id="RHEA:24898"/>
        <dbReference type="ChEBI" id="CHEBI:33019"/>
        <dbReference type="ChEBI" id="CHEBI:37565"/>
        <dbReference type="ChEBI" id="CHEBI:58805"/>
        <dbReference type="EC" id="2.7.7.65"/>
    </reaction>
</comment>